<evidence type="ECO:0000256" key="2">
    <source>
        <dbReference type="ARBA" id="ARBA00004123"/>
    </source>
</evidence>
<dbReference type="InterPro" id="IPR005522">
    <property type="entry name" value="IPK"/>
</dbReference>
<dbReference type="SUPFAM" id="SSF52540">
    <property type="entry name" value="P-loop containing nucleoside triphosphate hydrolases"/>
    <property type="match status" value="1"/>
</dbReference>
<keyword evidence="9" id="KW-0418">Kinase</keyword>
<dbReference type="EMBL" id="QLNT01000017">
    <property type="protein sequence ID" value="KAF3066214.1"/>
    <property type="molecule type" value="Genomic_DNA"/>
</dbReference>
<dbReference type="InterPro" id="IPR038238">
    <property type="entry name" value="Clp1_C_sf"/>
</dbReference>
<keyword evidence="15" id="KW-1185">Reference proteome</keyword>
<dbReference type="Gene3D" id="3.30.470.160">
    <property type="entry name" value="Inositol polyphosphate kinase"/>
    <property type="match status" value="1"/>
</dbReference>
<dbReference type="HAMAP" id="MF_03035">
    <property type="entry name" value="Clp1"/>
    <property type="match status" value="1"/>
</dbReference>
<dbReference type="PANTHER" id="PTHR12755:SF6">
    <property type="entry name" value="POLYRIBONUCLEOTIDE 5'-HYDROXYL-KINASE CLP1"/>
    <property type="match status" value="1"/>
</dbReference>
<dbReference type="InterPro" id="IPR038286">
    <property type="entry name" value="IPK_sf"/>
</dbReference>
<dbReference type="GO" id="GO:0006388">
    <property type="term" value="P:tRNA splicing, via endonucleolytic cleavage and ligation"/>
    <property type="evidence" value="ECO:0007669"/>
    <property type="project" value="TreeGrafter"/>
</dbReference>
<gene>
    <name evidence="12" type="primary">CLP1</name>
    <name evidence="14" type="ORF">CFAM422_009161</name>
</gene>
<proteinExistence type="inferred from homology"/>
<comment type="function">
    <text evidence="12">Required for endonucleolytic cleavage during polyadenylation-dependent pre-mRNA 3'-end formation.</text>
</comment>
<dbReference type="Proteomes" id="UP000801864">
    <property type="component" value="Unassembled WGS sequence"/>
</dbReference>
<evidence type="ECO:0000256" key="6">
    <source>
        <dbReference type="ARBA" id="ARBA00022664"/>
    </source>
</evidence>
<dbReference type="InterPro" id="IPR028606">
    <property type="entry name" value="Clp1"/>
</dbReference>
<keyword evidence="10 12" id="KW-0067">ATP-binding</keyword>
<evidence type="ECO:0000256" key="8">
    <source>
        <dbReference type="ARBA" id="ARBA00022741"/>
    </source>
</evidence>
<dbReference type="GO" id="GO:0051731">
    <property type="term" value="F:polynucleotide 5'-hydroxyl-kinase activity"/>
    <property type="evidence" value="ECO:0007669"/>
    <property type="project" value="InterPro"/>
</dbReference>
<dbReference type="AlphaFoldDB" id="A0A9P5C9A3"/>
<comment type="subcellular location">
    <subcellularLocation>
        <location evidence="2 12">Nucleus</location>
    </subcellularLocation>
</comment>
<feature type="binding site" evidence="12">
    <location>
        <position position="389"/>
    </location>
    <ligand>
        <name>ATP</name>
        <dbReference type="ChEBI" id="CHEBI:30616"/>
    </ligand>
</feature>
<feature type="domain" description="AAA+ ATPase" evidence="13">
    <location>
        <begin position="484"/>
        <end position="673"/>
    </location>
</feature>
<comment type="caution">
    <text evidence="14">The sequence shown here is derived from an EMBL/GenBank/DDBJ whole genome shotgun (WGS) entry which is preliminary data.</text>
</comment>
<dbReference type="InterPro" id="IPR027417">
    <property type="entry name" value="P-loop_NTPase"/>
</dbReference>
<comment type="function">
    <text evidence="1">Polynucleotide 5'-kinase involved in rRNA processing.</text>
</comment>
<dbReference type="InterPro" id="IPR032319">
    <property type="entry name" value="CLP1_P"/>
</dbReference>
<evidence type="ECO:0000256" key="5">
    <source>
        <dbReference type="ARBA" id="ARBA00019824"/>
    </source>
</evidence>
<dbReference type="GO" id="GO:0032958">
    <property type="term" value="P:inositol phosphate biosynthetic process"/>
    <property type="evidence" value="ECO:0007669"/>
    <property type="project" value="InterPro"/>
</dbReference>
<accession>A0A9P5C9A3</accession>
<reference evidence="14 15" key="1">
    <citation type="submission" date="2018-06" db="EMBL/GenBank/DDBJ databases">
        <title>Genome analysis of cellulolytic fungus Trichoderma lentiforme CFAM-422.</title>
        <authorList>
            <person name="Steindorff A.S."/>
            <person name="Formighieri E.F."/>
            <person name="Midorikawa G.E.O."/>
            <person name="Tamietti M.S."/>
            <person name="Ramos E.Z."/>
            <person name="Silva A.S."/>
            <person name="Bon E.P.S."/>
            <person name="Mendes T.D."/>
            <person name="Damaso M.C.T."/>
            <person name="Favaro L.C.L."/>
        </authorList>
    </citation>
    <scope>NUCLEOTIDE SEQUENCE [LARGE SCALE GENOMIC DNA]</scope>
    <source>
        <strain evidence="14 15">CFAM-422</strain>
    </source>
</reference>
<keyword evidence="11 12" id="KW-0539">Nucleus</keyword>
<evidence type="ECO:0000256" key="10">
    <source>
        <dbReference type="ARBA" id="ARBA00022840"/>
    </source>
</evidence>
<dbReference type="InterPro" id="IPR032324">
    <property type="entry name" value="Clp1_N"/>
</dbReference>
<dbReference type="Gene3D" id="3.40.50.300">
    <property type="entry name" value="P-loop containing nucleotide triphosphate hydrolases"/>
    <property type="match status" value="1"/>
</dbReference>
<evidence type="ECO:0000256" key="7">
    <source>
        <dbReference type="ARBA" id="ARBA00022679"/>
    </source>
</evidence>
<sequence>MGGKKRIPTPDQLRDYNYAVAGHAGTLCDADGELFIKPCTQTEIDFYQAVETQGYRDFADIMPLFMGELRLSNPEEVPLDDGLMGVIAGNGDLKTTKEQIAATIAEHVAKVAPDATSDQTTWVPTQGKKIKTDKSVVLENASFGYKKANILDVKLGVRLWADDAPAEKKKRFDTISSQTTHGKLGFRISGMRVYQGSEDESTWDDEGYTIYDKDFGRLTVNDDNVVDSFRKFVFNKAAGVDQELGRAVCSAFVRDLQRIEQVLASHETRMYSSSLLFIFEGDGDALASAIEKNNEIMERDSAESYTCPPVERTNMRLDNRMDSGIVLEDEDDFEDDEDEDDLQLPQIYTLKLIDFAHANFTPGHGPDENTLTGAAVSSTRTISLRPAWEWRFQVPPGSSLTLKVLSGTAEKDGVELPLRNAYTFSGIKSKILTWHGCELEIDGRCDNDSIAEYSNPAANPATSHVNLHARLNDMRVDAFRQRREGPRVLVVGPPSSGKTTVAKTLTSYATRQGYQVITVNANPKEGMLSLPGTLSASVFATVMDPEAVDGWGSTPTSGPSTIPVKLPMVFNYGRESAEDDEDLYRELIARLAGAVSSRLSEDDEVKGSGVIVDGIGISEDGQIGLELVAHIVDEFSVNIVVVVGSPKIHTQLSSRFATEKTSLGEAIQVVSIDKSDGVVERDESFLEQSREAVIKEYFFGDAKRTLSPQIQQVDFDSLVIYKLADYSPDEKHSLVTEEPSSLMQHWTFAVMNASVRDSPDVVRAANVMGFVYVADVDEDRRKIKILAPVSGRLGDRPLVWGKWPEPYINLLG</sequence>
<keyword evidence="6 12" id="KW-0507">mRNA processing</keyword>
<dbReference type="GO" id="GO:0005524">
    <property type="term" value="F:ATP binding"/>
    <property type="evidence" value="ECO:0007669"/>
    <property type="project" value="UniProtKB-UniRule"/>
</dbReference>
<dbReference type="Pfam" id="PF16573">
    <property type="entry name" value="CLP1_N"/>
    <property type="match status" value="1"/>
</dbReference>
<dbReference type="PANTHER" id="PTHR12755">
    <property type="entry name" value="CLEAVAGE/POLYADENYLATION FACTOR IA SUBUNIT CLP1P"/>
    <property type="match status" value="1"/>
</dbReference>
<dbReference type="GO" id="GO:0005849">
    <property type="term" value="C:mRNA cleavage factor complex"/>
    <property type="evidence" value="ECO:0007669"/>
    <property type="project" value="UniProtKB-UniRule"/>
</dbReference>
<dbReference type="SUPFAM" id="SSF56104">
    <property type="entry name" value="SAICAR synthase-like"/>
    <property type="match status" value="1"/>
</dbReference>
<dbReference type="InterPro" id="IPR010655">
    <property type="entry name" value="Clp1_C"/>
</dbReference>
<comment type="similarity">
    <text evidence="12">Belongs to the Clp1 family. Clp1 subfamily.</text>
</comment>
<dbReference type="Pfam" id="PF16575">
    <property type="entry name" value="CLP1_P"/>
    <property type="match status" value="1"/>
</dbReference>
<dbReference type="GO" id="GO:0031124">
    <property type="term" value="P:mRNA 3'-end processing"/>
    <property type="evidence" value="ECO:0007669"/>
    <property type="project" value="UniProtKB-UniRule"/>
</dbReference>
<keyword evidence="7" id="KW-0808">Transferase</keyword>
<dbReference type="InterPro" id="IPR003593">
    <property type="entry name" value="AAA+_ATPase"/>
</dbReference>
<dbReference type="Gene3D" id="2.60.120.1030">
    <property type="entry name" value="Clp1, DNA binding domain"/>
    <property type="match status" value="1"/>
</dbReference>
<dbReference type="Gene3D" id="2.40.30.330">
    <property type="entry name" value="Pre-mRNA cleavage complex subunit Clp1, C-terminal domain"/>
    <property type="match status" value="1"/>
</dbReference>
<name>A0A9P5C9A3_9HYPO</name>
<comment type="subunit">
    <text evidence="12">Component of a pre-mRNA cleavage factor complex. Interacts directly with PCF11.</text>
</comment>
<dbReference type="SMART" id="SM00382">
    <property type="entry name" value="AAA"/>
    <property type="match status" value="1"/>
</dbReference>
<evidence type="ECO:0000256" key="4">
    <source>
        <dbReference type="ARBA" id="ARBA00018706"/>
    </source>
</evidence>
<evidence type="ECO:0000256" key="12">
    <source>
        <dbReference type="HAMAP-Rule" id="MF_03035"/>
    </source>
</evidence>
<protein>
    <recommendedName>
        <fullName evidence="5">Polynucleotide 5'-hydroxyl-kinase GRC3</fullName>
    </recommendedName>
    <alternativeName>
        <fullName evidence="4">Polynucleotide 5'-hydroxyl-kinase grc3</fullName>
    </alternativeName>
</protein>
<evidence type="ECO:0000256" key="1">
    <source>
        <dbReference type="ARBA" id="ARBA00003798"/>
    </source>
</evidence>
<organism evidence="14 15">
    <name type="scientific">Trichoderma lentiforme</name>
    <dbReference type="NCBI Taxonomy" id="1567552"/>
    <lineage>
        <taxon>Eukaryota</taxon>
        <taxon>Fungi</taxon>
        <taxon>Dikarya</taxon>
        <taxon>Ascomycota</taxon>
        <taxon>Pezizomycotina</taxon>
        <taxon>Sordariomycetes</taxon>
        <taxon>Hypocreomycetidae</taxon>
        <taxon>Hypocreales</taxon>
        <taxon>Hypocreaceae</taxon>
        <taxon>Trichoderma</taxon>
    </lineage>
</organism>
<dbReference type="Pfam" id="PF03770">
    <property type="entry name" value="IPK"/>
    <property type="match status" value="1"/>
</dbReference>
<dbReference type="InterPro" id="IPR045116">
    <property type="entry name" value="Clp1/Grc3"/>
</dbReference>
<dbReference type="InterPro" id="IPR038239">
    <property type="entry name" value="Clp1_N_sf"/>
</dbReference>
<feature type="binding site" evidence="12">
    <location>
        <position position="428"/>
    </location>
    <ligand>
        <name>ATP</name>
        <dbReference type="ChEBI" id="CHEBI:30616"/>
    </ligand>
</feature>
<comment type="similarity">
    <text evidence="3">Belongs to the inositol phosphokinase (IPK) family.</text>
</comment>
<evidence type="ECO:0000313" key="15">
    <source>
        <dbReference type="Proteomes" id="UP000801864"/>
    </source>
</evidence>
<evidence type="ECO:0000256" key="9">
    <source>
        <dbReference type="ARBA" id="ARBA00022777"/>
    </source>
</evidence>
<evidence type="ECO:0000313" key="14">
    <source>
        <dbReference type="EMBL" id="KAF3066214.1"/>
    </source>
</evidence>
<keyword evidence="8 12" id="KW-0547">Nucleotide-binding</keyword>
<evidence type="ECO:0000259" key="13">
    <source>
        <dbReference type="SMART" id="SM00382"/>
    </source>
</evidence>
<feature type="binding site" evidence="12">
    <location>
        <begin position="495"/>
        <end position="500"/>
    </location>
    <ligand>
        <name>ATP</name>
        <dbReference type="ChEBI" id="CHEBI:30616"/>
    </ligand>
</feature>
<evidence type="ECO:0000256" key="11">
    <source>
        <dbReference type="ARBA" id="ARBA00023242"/>
    </source>
</evidence>
<evidence type="ECO:0000256" key="3">
    <source>
        <dbReference type="ARBA" id="ARBA00007374"/>
    </source>
</evidence>
<dbReference type="Pfam" id="PF06807">
    <property type="entry name" value="Clp1"/>
    <property type="match status" value="1"/>
</dbReference>